<dbReference type="SUPFAM" id="SSF47928">
    <property type="entry name" value="N-terminal domain of the delta subunit of the F1F0-ATP synthase"/>
    <property type="match status" value="1"/>
</dbReference>
<evidence type="ECO:0008006" key="11">
    <source>
        <dbReference type="Google" id="ProtNLM"/>
    </source>
</evidence>
<evidence type="ECO:0000256" key="5">
    <source>
        <dbReference type="ARBA" id="ARBA00023065"/>
    </source>
</evidence>
<evidence type="ECO:0000256" key="1">
    <source>
        <dbReference type="ARBA" id="ARBA00004370"/>
    </source>
</evidence>
<keyword evidence="6" id="KW-0472">Membrane</keyword>
<evidence type="ECO:0000256" key="3">
    <source>
        <dbReference type="ARBA" id="ARBA00022448"/>
    </source>
</evidence>
<gene>
    <name evidence="9" type="ORF">CSSPJE1EN1_LOCUS12461</name>
</gene>
<keyword evidence="8" id="KW-0175">Coiled coil</keyword>
<organism evidence="9 10">
    <name type="scientific">Sphagnum jensenii</name>
    <dbReference type="NCBI Taxonomy" id="128206"/>
    <lineage>
        <taxon>Eukaryota</taxon>
        <taxon>Viridiplantae</taxon>
        <taxon>Streptophyta</taxon>
        <taxon>Embryophyta</taxon>
        <taxon>Bryophyta</taxon>
        <taxon>Sphagnophytina</taxon>
        <taxon>Sphagnopsida</taxon>
        <taxon>Sphagnales</taxon>
        <taxon>Sphagnaceae</taxon>
        <taxon>Sphagnum</taxon>
    </lineage>
</organism>
<evidence type="ECO:0000256" key="8">
    <source>
        <dbReference type="SAM" id="Coils"/>
    </source>
</evidence>
<evidence type="ECO:0000256" key="2">
    <source>
        <dbReference type="ARBA" id="ARBA00007046"/>
    </source>
</evidence>
<keyword evidence="5" id="KW-0406">Ion transport</keyword>
<protein>
    <recommendedName>
        <fullName evidence="11">ATP synthase delta chain, chloroplastic</fullName>
    </recommendedName>
</protein>
<sequence>MDFAVVVAGTTTTVVKVAVAAGVTGVSSCNNAGGTRALVARRKTVSNVSIARRQFYAGSSSCRHNAVAANVVGEICSLGKSSRRARVVMRTETAATGYAQALAELAQGKNALEAVNKDVEKLTELLNNNELYEFLVSPVVEDDKKKSILKAIAEDADFRPDITLSFLFLLVDKKRLPIIKDINKEFQIIFYESTDTQVATVTSAVKIEQPQLVLIAKKIQILSGAKNVRIKNVVDPSLIAGFLVKYGKDGSRFIDMSVKGQLDRLASQFESAEKSGVMM</sequence>
<dbReference type="InterPro" id="IPR026015">
    <property type="entry name" value="ATP_synth_OSCP/delta_N_sf"/>
</dbReference>
<keyword evidence="7" id="KW-0066">ATP synthesis</keyword>
<keyword evidence="10" id="KW-1185">Reference proteome</keyword>
<dbReference type="Proteomes" id="UP001497444">
    <property type="component" value="Chromosome 19"/>
</dbReference>
<dbReference type="NCBIfam" id="TIGR01145">
    <property type="entry name" value="ATP_synt_delta"/>
    <property type="match status" value="1"/>
</dbReference>
<dbReference type="Gene3D" id="1.10.520.20">
    <property type="entry name" value="N-terminal domain of the delta subunit of the F1F0-ATP synthase"/>
    <property type="match status" value="1"/>
</dbReference>
<dbReference type="PRINTS" id="PR00125">
    <property type="entry name" value="ATPASEDELTA"/>
</dbReference>
<evidence type="ECO:0000313" key="9">
    <source>
        <dbReference type="EMBL" id="CAK9266983.1"/>
    </source>
</evidence>
<keyword evidence="4" id="KW-0375">Hydrogen ion transport</keyword>
<dbReference type="InterPro" id="IPR000711">
    <property type="entry name" value="ATPase_OSCP/dsu"/>
</dbReference>
<proteinExistence type="inferred from homology"/>
<evidence type="ECO:0000256" key="7">
    <source>
        <dbReference type="ARBA" id="ARBA00023310"/>
    </source>
</evidence>
<reference evidence="9" key="1">
    <citation type="submission" date="2024-02" db="EMBL/GenBank/DDBJ databases">
        <authorList>
            <consortium name="ELIXIR-Norway"/>
            <consortium name="Elixir Norway"/>
        </authorList>
    </citation>
    <scope>NUCLEOTIDE SEQUENCE</scope>
</reference>
<dbReference type="HAMAP" id="MF_01416">
    <property type="entry name" value="ATP_synth_delta_bact"/>
    <property type="match status" value="1"/>
</dbReference>
<evidence type="ECO:0000256" key="6">
    <source>
        <dbReference type="ARBA" id="ARBA00023136"/>
    </source>
</evidence>
<name>A0ABP0WMQ3_9BRYO</name>
<comment type="similarity">
    <text evidence="2">Belongs to the ATPase delta chain family.</text>
</comment>
<evidence type="ECO:0000313" key="10">
    <source>
        <dbReference type="Proteomes" id="UP001497444"/>
    </source>
</evidence>
<dbReference type="PROSITE" id="PS00389">
    <property type="entry name" value="ATPASE_DELTA"/>
    <property type="match status" value="1"/>
</dbReference>
<dbReference type="Pfam" id="PF00213">
    <property type="entry name" value="OSCP"/>
    <property type="match status" value="1"/>
</dbReference>
<dbReference type="EMBL" id="OZ020114">
    <property type="protein sequence ID" value="CAK9266983.1"/>
    <property type="molecule type" value="Genomic_DNA"/>
</dbReference>
<evidence type="ECO:0000256" key="4">
    <source>
        <dbReference type="ARBA" id="ARBA00022781"/>
    </source>
</evidence>
<accession>A0ABP0WMQ3</accession>
<comment type="subcellular location">
    <subcellularLocation>
        <location evidence="1">Membrane</location>
    </subcellularLocation>
</comment>
<keyword evidence="3" id="KW-0813">Transport</keyword>
<dbReference type="InterPro" id="IPR020781">
    <property type="entry name" value="ATPase_OSCP/d_CS"/>
</dbReference>
<dbReference type="PANTHER" id="PTHR11910">
    <property type="entry name" value="ATP SYNTHASE DELTA CHAIN"/>
    <property type="match status" value="1"/>
</dbReference>
<feature type="coiled-coil region" evidence="8">
    <location>
        <begin position="98"/>
        <end position="125"/>
    </location>
</feature>